<dbReference type="Proteomes" id="UP000051085">
    <property type="component" value="Unassembled WGS sequence"/>
</dbReference>
<feature type="transmembrane region" description="Helical" evidence="1">
    <location>
        <begin position="42"/>
        <end position="63"/>
    </location>
</feature>
<name>A0A922PUH0_9LACO</name>
<dbReference type="EMBL" id="AZGO01000055">
    <property type="protein sequence ID" value="KRM36085.1"/>
    <property type="molecule type" value="Genomic_DNA"/>
</dbReference>
<gene>
    <name evidence="2" type="ORF">FD34_GL000348</name>
</gene>
<feature type="transmembrane region" description="Helical" evidence="1">
    <location>
        <begin position="5"/>
        <end position="21"/>
    </location>
</feature>
<feature type="transmembrane region" description="Helical" evidence="1">
    <location>
        <begin position="69"/>
        <end position="92"/>
    </location>
</feature>
<keyword evidence="1" id="KW-0812">Transmembrane</keyword>
<protein>
    <submittedName>
        <fullName evidence="2">Uncharacterized protein</fullName>
    </submittedName>
</protein>
<organism evidence="2 3">
    <name type="scientific">Limosilactobacillus pontis DSM 8475</name>
    <dbReference type="NCBI Taxonomy" id="1423794"/>
    <lineage>
        <taxon>Bacteria</taxon>
        <taxon>Bacillati</taxon>
        <taxon>Bacillota</taxon>
        <taxon>Bacilli</taxon>
        <taxon>Lactobacillales</taxon>
        <taxon>Lactobacillaceae</taxon>
        <taxon>Limosilactobacillus</taxon>
    </lineage>
</organism>
<evidence type="ECO:0000313" key="2">
    <source>
        <dbReference type="EMBL" id="KRM36085.1"/>
    </source>
</evidence>
<keyword evidence="1" id="KW-1133">Transmembrane helix</keyword>
<dbReference type="GeneID" id="87978267"/>
<evidence type="ECO:0000256" key="1">
    <source>
        <dbReference type="SAM" id="Phobius"/>
    </source>
</evidence>
<evidence type="ECO:0000313" key="3">
    <source>
        <dbReference type="Proteomes" id="UP000051085"/>
    </source>
</evidence>
<reference evidence="2 3" key="1">
    <citation type="journal article" date="2015" name="Genome Announc.">
        <title>Expanding the biotechnology potential of lactobacilli through comparative genomics of 213 strains and associated genera.</title>
        <authorList>
            <person name="Sun Z."/>
            <person name="Harris H.M."/>
            <person name="McCann A."/>
            <person name="Guo C."/>
            <person name="Argimon S."/>
            <person name="Zhang W."/>
            <person name="Yang X."/>
            <person name="Jeffery I.B."/>
            <person name="Cooney J.C."/>
            <person name="Kagawa T.F."/>
            <person name="Liu W."/>
            <person name="Song Y."/>
            <person name="Salvetti E."/>
            <person name="Wrobel A."/>
            <person name="Rasinkangas P."/>
            <person name="Parkhill J."/>
            <person name="Rea M.C."/>
            <person name="O'Sullivan O."/>
            <person name="Ritari J."/>
            <person name="Douillard F.P."/>
            <person name="Paul Ross R."/>
            <person name="Yang R."/>
            <person name="Briner A.E."/>
            <person name="Felis G.E."/>
            <person name="de Vos W.M."/>
            <person name="Barrangou R."/>
            <person name="Klaenhammer T.R."/>
            <person name="Caufield P.W."/>
            <person name="Cui Y."/>
            <person name="Zhang H."/>
            <person name="O'Toole P.W."/>
        </authorList>
    </citation>
    <scope>NUCLEOTIDE SEQUENCE [LARGE SCALE GENOMIC DNA]</scope>
    <source>
        <strain evidence="2 3">DSM 8475</strain>
    </source>
</reference>
<accession>A0A922PUH0</accession>
<dbReference type="AlphaFoldDB" id="A0A922PUH0"/>
<sequence>MDILYLTLCVVFMLIGVQFTRGKWLRLLAWQSKQDPAARKQAGLIIAPGLIGLGLSMFFFGFFNSHYWANIGNAVFVLSVGYLVAMVILAYIKFGRK</sequence>
<keyword evidence="1" id="KW-0472">Membrane</keyword>
<dbReference type="RefSeq" id="WP_057807555.1">
    <property type="nucleotide sequence ID" value="NZ_AZGO01000055.1"/>
</dbReference>
<comment type="caution">
    <text evidence="2">The sequence shown here is derived from an EMBL/GenBank/DDBJ whole genome shotgun (WGS) entry which is preliminary data.</text>
</comment>
<proteinExistence type="predicted"/>